<feature type="compositionally biased region" description="Polar residues" evidence="1">
    <location>
        <begin position="54"/>
        <end position="69"/>
    </location>
</feature>
<evidence type="ECO:0000256" key="1">
    <source>
        <dbReference type="SAM" id="MobiDB-lite"/>
    </source>
</evidence>
<feature type="compositionally biased region" description="Basic and acidic residues" evidence="1">
    <location>
        <begin position="75"/>
        <end position="84"/>
    </location>
</feature>
<dbReference type="Proteomes" id="UP001164746">
    <property type="component" value="Chromosome 4"/>
</dbReference>
<feature type="compositionally biased region" description="Basic and acidic residues" evidence="1">
    <location>
        <begin position="18"/>
        <end position="28"/>
    </location>
</feature>
<reference evidence="2" key="1">
    <citation type="submission" date="2022-11" db="EMBL/GenBank/DDBJ databases">
        <title>Centuries of genome instability and evolution in soft-shell clam transmissible cancer (bioRxiv).</title>
        <authorList>
            <person name="Hart S.F.M."/>
            <person name="Yonemitsu M.A."/>
            <person name="Giersch R.M."/>
            <person name="Beal B.F."/>
            <person name="Arriagada G."/>
            <person name="Davis B.W."/>
            <person name="Ostrander E.A."/>
            <person name="Goff S.P."/>
            <person name="Metzger M.J."/>
        </authorList>
    </citation>
    <scope>NUCLEOTIDE SEQUENCE</scope>
    <source>
        <strain evidence="2">MELC-2E11</strain>
        <tissue evidence="2">Siphon/mantle</tissue>
    </source>
</reference>
<feature type="region of interest" description="Disordered" evidence="1">
    <location>
        <begin position="1"/>
        <end position="28"/>
    </location>
</feature>
<feature type="compositionally biased region" description="Basic and acidic residues" evidence="1">
    <location>
        <begin position="1"/>
        <end position="10"/>
    </location>
</feature>
<sequence>MSNNRPRRESAQASSEKTGTDTSKDDENLMHNWSLTFTEYAEKNSYNIHGKDVTLSTSDGVSESKTANGSAVKAPDGRGKETEVTQKGSRGGKGQDGNIIRTIASKEKNARAQMDDHNEDQSYTIPDDTATDTFTLKDSEENDKESRQSPFKADENTQTEGAKKRNANELSKYQVLPDIAQNQKAQTTDNVKSRVIPEMSMALSVGAKSGNKAPRNTPATGGGGGVGPPSFGQGVGVLGPPSFGQGGGGKVQQCSRISIGPSFAGMICILIRVKSLLIVTIENTLATRGQCWGLLSMQGCRKRIDIGVFDTYLNAPSGNKKPDRIFITIATRPTID</sequence>
<protein>
    <submittedName>
        <fullName evidence="2">Uncharacterized protein</fullName>
    </submittedName>
</protein>
<evidence type="ECO:0000313" key="2">
    <source>
        <dbReference type="EMBL" id="WAR01677.1"/>
    </source>
</evidence>
<organism evidence="2 3">
    <name type="scientific">Mya arenaria</name>
    <name type="common">Soft-shell clam</name>
    <dbReference type="NCBI Taxonomy" id="6604"/>
    <lineage>
        <taxon>Eukaryota</taxon>
        <taxon>Metazoa</taxon>
        <taxon>Spiralia</taxon>
        <taxon>Lophotrochozoa</taxon>
        <taxon>Mollusca</taxon>
        <taxon>Bivalvia</taxon>
        <taxon>Autobranchia</taxon>
        <taxon>Heteroconchia</taxon>
        <taxon>Euheterodonta</taxon>
        <taxon>Imparidentia</taxon>
        <taxon>Neoheterodontei</taxon>
        <taxon>Myida</taxon>
        <taxon>Myoidea</taxon>
        <taxon>Myidae</taxon>
        <taxon>Mya</taxon>
    </lineage>
</organism>
<feature type="region of interest" description="Disordered" evidence="1">
    <location>
        <begin position="51"/>
        <end position="169"/>
    </location>
</feature>
<dbReference type="EMBL" id="CP111015">
    <property type="protein sequence ID" value="WAR01677.1"/>
    <property type="molecule type" value="Genomic_DNA"/>
</dbReference>
<feature type="compositionally biased region" description="Basic and acidic residues" evidence="1">
    <location>
        <begin position="104"/>
        <end position="120"/>
    </location>
</feature>
<feature type="compositionally biased region" description="Basic and acidic residues" evidence="1">
    <location>
        <begin position="135"/>
        <end position="167"/>
    </location>
</feature>
<name>A0ABY7DYJ9_MYAAR</name>
<proteinExistence type="predicted"/>
<accession>A0ABY7DYJ9</accession>
<gene>
    <name evidence="2" type="ORF">MAR_008235</name>
</gene>
<keyword evidence="3" id="KW-1185">Reference proteome</keyword>
<evidence type="ECO:0000313" key="3">
    <source>
        <dbReference type="Proteomes" id="UP001164746"/>
    </source>
</evidence>